<reference evidence="1" key="1">
    <citation type="journal article" date="2013" name="Nature">
        <title>Draft genome of the wheat A-genome progenitor Triticum urartu.</title>
        <authorList>
            <person name="Ling H.Q."/>
            <person name="Zhao S."/>
            <person name="Liu D."/>
            <person name="Wang J."/>
            <person name="Sun H."/>
            <person name="Zhang C."/>
            <person name="Fan H."/>
            <person name="Li D."/>
            <person name="Dong L."/>
            <person name="Tao Y."/>
            <person name="Gao C."/>
            <person name="Wu H."/>
            <person name="Li Y."/>
            <person name="Cui Y."/>
            <person name="Guo X."/>
            <person name="Zheng S."/>
            <person name="Wang B."/>
            <person name="Yu K."/>
            <person name="Liang Q."/>
            <person name="Yang W."/>
            <person name="Lou X."/>
            <person name="Chen J."/>
            <person name="Feng M."/>
            <person name="Jian J."/>
            <person name="Zhang X."/>
            <person name="Luo G."/>
            <person name="Jiang Y."/>
            <person name="Liu J."/>
            <person name="Wang Z."/>
            <person name="Sha Y."/>
            <person name="Zhang B."/>
            <person name="Wu H."/>
            <person name="Tang D."/>
            <person name="Shen Q."/>
            <person name="Xue P."/>
            <person name="Zou S."/>
            <person name="Wang X."/>
            <person name="Liu X."/>
            <person name="Wang F."/>
            <person name="Yang Y."/>
            <person name="An X."/>
            <person name="Dong Z."/>
            <person name="Zhang K."/>
            <person name="Zhang X."/>
            <person name="Luo M.C."/>
            <person name="Dvorak J."/>
            <person name="Tong Y."/>
            <person name="Wang J."/>
            <person name="Yang H."/>
            <person name="Li Z."/>
            <person name="Wang D."/>
            <person name="Zhang A."/>
            <person name="Wang J."/>
        </authorList>
    </citation>
    <scope>NUCLEOTIDE SEQUENCE</scope>
</reference>
<proteinExistence type="predicted"/>
<gene>
    <name evidence="1" type="ORF">TRIUR3_12217</name>
</gene>
<evidence type="ECO:0000313" key="1">
    <source>
        <dbReference type="EMBL" id="EMS52636.1"/>
    </source>
</evidence>
<protein>
    <submittedName>
        <fullName evidence="1">Uncharacterized protein</fullName>
    </submittedName>
</protein>
<accession>M7YZL7</accession>
<organism evidence="1">
    <name type="scientific">Triticum urartu</name>
    <name type="common">Red wild einkorn</name>
    <name type="synonym">Crithodium urartu</name>
    <dbReference type="NCBI Taxonomy" id="4572"/>
    <lineage>
        <taxon>Eukaryota</taxon>
        <taxon>Viridiplantae</taxon>
        <taxon>Streptophyta</taxon>
        <taxon>Embryophyta</taxon>
        <taxon>Tracheophyta</taxon>
        <taxon>Spermatophyta</taxon>
        <taxon>Magnoliopsida</taxon>
        <taxon>Liliopsida</taxon>
        <taxon>Poales</taxon>
        <taxon>Poaceae</taxon>
        <taxon>BOP clade</taxon>
        <taxon>Pooideae</taxon>
        <taxon>Triticodae</taxon>
        <taxon>Triticeae</taxon>
        <taxon>Triticinae</taxon>
        <taxon>Triticum</taxon>
    </lineage>
</organism>
<name>M7YZL7_TRIUA</name>
<sequence length="100" mass="10866">MCGSTSEFRTPEPSPSDCHREIVVEDIADAAACACRLWTTGALRRRASACCASEVGSTRQGHRVPRSQASKDLRWEALVAIAKAVGRRKIGDDFMTACVR</sequence>
<dbReference type="EMBL" id="KD205006">
    <property type="protein sequence ID" value="EMS52636.1"/>
    <property type="molecule type" value="Genomic_DNA"/>
</dbReference>
<dbReference type="AlphaFoldDB" id="M7YZL7"/>